<reference evidence="4 5" key="1">
    <citation type="submission" date="2020-06" db="EMBL/GenBank/DDBJ databases">
        <title>WGS assembly of Ceratodon purpureus strain R40.</title>
        <authorList>
            <person name="Carey S.B."/>
            <person name="Jenkins J."/>
            <person name="Shu S."/>
            <person name="Lovell J.T."/>
            <person name="Sreedasyam A."/>
            <person name="Maumus F."/>
            <person name="Tiley G.P."/>
            <person name="Fernandez-Pozo N."/>
            <person name="Barry K."/>
            <person name="Chen C."/>
            <person name="Wang M."/>
            <person name="Lipzen A."/>
            <person name="Daum C."/>
            <person name="Saski C.A."/>
            <person name="Payton A.C."/>
            <person name="Mcbreen J.C."/>
            <person name="Conrad R.E."/>
            <person name="Kollar L.M."/>
            <person name="Olsson S."/>
            <person name="Huttunen S."/>
            <person name="Landis J.B."/>
            <person name="Wickett N.J."/>
            <person name="Johnson M.G."/>
            <person name="Rensing S.A."/>
            <person name="Grimwood J."/>
            <person name="Schmutz J."/>
            <person name="Mcdaniel S.F."/>
        </authorList>
    </citation>
    <scope>NUCLEOTIDE SEQUENCE [LARGE SCALE GENOMIC DNA]</scope>
    <source>
        <strain evidence="4 5">R40</strain>
    </source>
</reference>
<dbReference type="EMBL" id="CM026432">
    <property type="protein sequence ID" value="KAG0557795.1"/>
    <property type="molecule type" value="Genomic_DNA"/>
</dbReference>
<dbReference type="PRINTS" id="PR00080">
    <property type="entry name" value="SDRFAMILY"/>
</dbReference>
<evidence type="ECO:0000313" key="5">
    <source>
        <dbReference type="Proteomes" id="UP000822688"/>
    </source>
</evidence>
<comment type="caution">
    <text evidence="4">The sequence shown here is derived from an EMBL/GenBank/DDBJ whole genome shotgun (WGS) entry which is preliminary data.</text>
</comment>
<protein>
    <submittedName>
        <fullName evidence="4">Uncharacterized protein</fullName>
    </submittedName>
</protein>
<organism evidence="4 5">
    <name type="scientific">Ceratodon purpureus</name>
    <name type="common">Fire moss</name>
    <name type="synonym">Dicranum purpureum</name>
    <dbReference type="NCBI Taxonomy" id="3225"/>
    <lineage>
        <taxon>Eukaryota</taxon>
        <taxon>Viridiplantae</taxon>
        <taxon>Streptophyta</taxon>
        <taxon>Embryophyta</taxon>
        <taxon>Bryophyta</taxon>
        <taxon>Bryophytina</taxon>
        <taxon>Bryopsida</taxon>
        <taxon>Dicranidae</taxon>
        <taxon>Pseudoditrichales</taxon>
        <taxon>Ditrichaceae</taxon>
        <taxon>Ceratodon</taxon>
    </lineage>
</organism>
<dbReference type="GO" id="GO:0016491">
    <property type="term" value="F:oxidoreductase activity"/>
    <property type="evidence" value="ECO:0007669"/>
    <property type="project" value="UniProtKB-KW"/>
</dbReference>
<name>A0A8T0GEG2_CERPU</name>
<dbReference type="SUPFAM" id="SSF51735">
    <property type="entry name" value="NAD(P)-binding Rossmann-fold domains"/>
    <property type="match status" value="1"/>
</dbReference>
<accession>A0A8T0GEG2</accession>
<sequence length="352" mass="39020">MATMATLSWSEWIAALFRIVCDTLFQRFFARHVPSRVSLPNLAHPTVMVTGATSGIGLHTAKALALSGAHVILAVRNIKAAKDLISLWEAERPQGTPPLKCEVMELDCLSFDSVRKLGETWEARKLPLNLLINNAGIFCMTESQKFSKDGCERHMQVNHLAPALLTVLLLPSLARGAPSRVVMVNSIMHYLGSVEPINLNMKDSGRTFHSTAAYSASKLAQVMFSNLLQRRLPKEGGIDVVCVHPGEVKSQVARSLPRLIQWAYMKLFFLFSSEEGARSVLFCATDKEVQGHARRLRSLGYPLAPYFGPDLKIWSVAKQALNMERAHLLWEETLKLVDLPADCIESALTDSI</sequence>
<dbReference type="PANTHER" id="PTHR24320">
    <property type="entry name" value="RETINOL DEHYDROGENASE"/>
    <property type="match status" value="1"/>
</dbReference>
<dbReference type="PANTHER" id="PTHR24320:SF148">
    <property type="entry name" value="NAD(P)-BINDING ROSSMANN-FOLD SUPERFAMILY PROTEIN"/>
    <property type="match status" value="1"/>
</dbReference>
<dbReference type="InterPro" id="IPR002347">
    <property type="entry name" value="SDR_fam"/>
</dbReference>
<gene>
    <name evidence="4" type="ORF">KC19_11G158200</name>
</gene>
<proteinExistence type="inferred from homology"/>
<dbReference type="Pfam" id="PF00106">
    <property type="entry name" value="adh_short"/>
    <property type="match status" value="1"/>
</dbReference>
<dbReference type="Gene3D" id="3.40.50.720">
    <property type="entry name" value="NAD(P)-binding Rossmann-like Domain"/>
    <property type="match status" value="1"/>
</dbReference>
<evidence type="ECO:0000313" key="4">
    <source>
        <dbReference type="EMBL" id="KAG0557796.1"/>
    </source>
</evidence>
<evidence type="ECO:0000256" key="2">
    <source>
        <dbReference type="ARBA" id="ARBA00023002"/>
    </source>
</evidence>
<dbReference type="InterPro" id="IPR036291">
    <property type="entry name" value="NAD(P)-bd_dom_sf"/>
</dbReference>
<keyword evidence="2" id="KW-0560">Oxidoreductase</keyword>
<dbReference type="Proteomes" id="UP000822688">
    <property type="component" value="Chromosome 11"/>
</dbReference>
<dbReference type="EMBL" id="CM026432">
    <property type="protein sequence ID" value="KAG0557796.1"/>
    <property type="molecule type" value="Genomic_DNA"/>
</dbReference>
<keyword evidence="5" id="KW-1185">Reference proteome</keyword>
<evidence type="ECO:0000256" key="3">
    <source>
        <dbReference type="RuleBase" id="RU000363"/>
    </source>
</evidence>
<comment type="similarity">
    <text evidence="1 3">Belongs to the short-chain dehydrogenases/reductases (SDR) family.</text>
</comment>
<dbReference type="AlphaFoldDB" id="A0A8T0GEG2"/>
<dbReference type="PRINTS" id="PR00081">
    <property type="entry name" value="GDHRDH"/>
</dbReference>
<evidence type="ECO:0000256" key="1">
    <source>
        <dbReference type="ARBA" id="ARBA00006484"/>
    </source>
</evidence>